<comment type="subunit">
    <text evidence="3">Homodimer.</text>
</comment>
<protein>
    <recommendedName>
        <fullName evidence="11">Manganese transport regulator</fullName>
    </recommendedName>
</protein>
<dbReference type="GO" id="GO:0003700">
    <property type="term" value="F:DNA-binding transcription factor activity"/>
    <property type="evidence" value="ECO:0007669"/>
    <property type="project" value="InterPro"/>
</dbReference>
<dbReference type="SMART" id="SM00529">
    <property type="entry name" value="HTH_DTXR"/>
    <property type="match status" value="1"/>
</dbReference>
<dbReference type="InterPro" id="IPR000524">
    <property type="entry name" value="Tscrpt_reg_HTH_GntR"/>
</dbReference>
<comment type="subcellular location">
    <subcellularLocation>
        <location evidence="1">Cytoplasm</location>
    </subcellularLocation>
</comment>
<dbReference type="InterPro" id="IPR022687">
    <property type="entry name" value="HTH_DTXR"/>
</dbReference>
<comment type="caution">
    <text evidence="13">The sequence shown here is derived from an EMBL/GenBank/DDBJ whole genome shotgun (WGS) entry which is preliminary data.</text>
</comment>
<dbReference type="GO" id="GO:0005737">
    <property type="term" value="C:cytoplasm"/>
    <property type="evidence" value="ECO:0007669"/>
    <property type="project" value="UniProtKB-SubCell"/>
</dbReference>
<reference evidence="13" key="1">
    <citation type="journal article" date="2020" name="mSystems">
        <title>Genome- and Community-Level Interaction Insights into Carbon Utilization and Element Cycling Functions of Hydrothermarchaeota in Hydrothermal Sediment.</title>
        <authorList>
            <person name="Zhou Z."/>
            <person name="Liu Y."/>
            <person name="Xu W."/>
            <person name="Pan J."/>
            <person name="Luo Z.H."/>
            <person name="Li M."/>
        </authorList>
    </citation>
    <scope>NUCLEOTIDE SEQUENCE [LARGE SCALE GENOMIC DNA]</scope>
    <source>
        <strain evidence="13">SpSt-488</strain>
    </source>
</reference>
<organism evidence="13">
    <name type="scientific">candidate division WOR-3 bacterium</name>
    <dbReference type="NCBI Taxonomy" id="2052148"/>
    <lineage>
        <taxon>Bacteria</taxon>
        <taxon>Bacteria division WOR-3</taxon>
    </lineage>
</organism>
<accession>A0A7C4GHL6</accession>
<feature type="domain" description="HTH dtxR-type" evidence="12">
    <location>
        <begin position="15"/>
        <end position="71"/>
    </location>
</feature>
<evidence type="ECO:0000313" key="13">
    <source>
        <dbReference type="EMBL" id="HGK29038.1"/>
    </source>
</evidence>
<dbReference type="PRINTS" id="PR00035">
    <property type="entry name" value="HTHGNTR"/>
</dbReference>
<dbReference type="InterPro" id="IPR022689">
    <property type="entry name" value="Iron_dep_repressor"/>
</dbReference>
<dbReference type="SUPFAM" id="SSF46785">
    <property type="entry name" value="Winged helix' DNA-binding domain"/>
    <property type="match status" value="1"/>
</dbReference>
<name>A0A7C4GHL6_UNCW3</name>
<dbReference type="InterPro" id="IPR036388">
    <property type="entry name" value="WH-like_DNA-bd_sf"/>
</dbReference>
<evidence type="ECO:0000256" key="1">
    <source>
        <dbReference type="ARBA" id="ARBA00004496"/>
    </source>
</evidence>
<gene>
    <name evidence="13" type="ORF">ENS41_08865</name>
</gene>
<comment type="similarity">
    <text evidence="2">Belongs to the DtxR/MntR family.</text>
</comment>
<dbReference type="Pfam" id="PF02742">
    <property type="entry name" value="Fe_dep_repr_C"/>
    <property type="match status" value="1"/>
</dbReference>
<dbReference type="GO" id="GO:0046983">
    <property type="term" value="F:protein dimerization activity"/>
    <property type="evidence" value="ECO:0007669"/>
    <property type="project" value="InterPro"/>
</dbReference>
<evidence type="ECO:0000256" key="4">
    <source>
        <dbReference type="ARBA" id="ARBA00022490"/>
    </source>
</evidence>
<keyword evidence="8" id="KW-0010">Activator</keyword>
<dbReference type="InterPro" id="IPR036390">
    <property type="entry name" value="WH_DNA-bd_sf"/>
</dbReference>
<evidence type="ECO:0000256" key="2">
    <source>
        <dbReference type="ARBA" id="ARBA00007871"/>
    </source>
</evidence>
<dbReference type="Gene3D" id="1.10.60.10">
    <property type="entry name" value="Iron dependent repressor, metal binding and dimerisation domain"/>
    <property type="match status" value="1"/>
</dbReference>
<evidence type="ECO:0000256" key="6">
    <source>
        <dbReference type="ARBA" id="ARBA00023015"/>
    </source>
</evidence>
<evidence type="ECO:0000259" key="12">
    <source>
        <dbReference type="PROSITE" id="PS50944"/>
    </source>
</evidence>
<sequence length="152" mass="16050">MAKTAVAGRVGRGGEDCLEAILGLTGAGRAVRVKDLAERLGVSRPTVVAALAALEARGLVQHERYGAVELTGAGRRLALEISRRHRLLQGFLEEQLGVSAATAAEDACRMEHVLSSETIRQLVGFVRKTGRGGRVGQCRQTGAGCTRTSSTR</sequence>
<dbReference type="GO" id="GO:0046914">
    <property type="term" value="F:transition metal ion binding"/>
    <property type="evidence" value="ECO:0007669"/>
    <property type="project" value="InterPro"/>
</dbReference>
<dbReference type="InterPro" id="IPR001367">
    <property type="entry name" value="Fe_dep_repressor"/>
</dbReference>
<evidence type="ECO:0000256" key="7">
    <source>
        <dbReference type="ARBA" id="ARBA00023125"/>
    </source>
</evidence>
<dbReference type="AlphaFoldDB" id="A0A7C4GHL6"/>
<evidence type="ECO:0000256" key="3">
    <source>
        <dbReference type="ARBA" id="ARBA00011738"/>
    </source>
</evidence>
<evidence type="ECO:0000256" key="8">
    <source>
        <dbReference type="ARBA" id="ARBA00023159"/>
    </source>
</evidence>
<evidence type="ECO:0000256" key="9">
    <source>
        <dbReference type="ARBA" id="ARBA00023163"/>
    </source>
</evidence>
<dbReference type="Pfam" id="PF01325">
    <property type="entry name" value="Fe_dep_repress"/>
    <property type="match status" value="1"/>
</dbReference>
<dbReference type="PANTHER" id="PTHR33238">
    <property type="entry name" value="IRON (METAL) DEPENDENT REPRESSOR, DTXR FAMILY"/>
    <property type="match status" value="1"/>
</dbReference>
<evidence type="ECO:0000256" key="11">
    <source>
        <dbReference type="ARBA" id="ARBA00032593"/>
    </source>
</evidence>
<keyword evidence="5" id="KW-0678">Repressor</keyword>
<evidence type="ECO:0000256" key="10">
    <source>
        <dbReference type="ARBA" id="ARBA00023211"/>
    </source>
</evidence>
<keyword evidence="7" id="KW-0238">DNA-binding</keyword>
<dbReference type="SUPFAM" id="SSF47979">
    <property type="entry name" value="Iron-dependent repressor protein, dimerization domain"/>
    <property type="match status" value="1"/>
</dbReference>
<proteinExistence type="inferred from homology"/>
<keyword evidence="4" id="KW-0963">Cytoplasm</keyword>
<keyword evidence="9" id="KW-0804">Transcription</keyword>
<dbReference type="EMBL" id="DSUT01000186">
    <property type="protein sequence ID" value="HGK29038.1"/>
    <property type="molecule type" value="Genomic_DNA"/>
</dbReference>
<keyword evidence="6" id="KW-0805">Transcription regulation</keyword>
<evidence type="ECO:0000256" key="5">
    <source>
        <dbReference type="ARBA" id="ARBA00022491"/>
    </source>
</evidence>
<dbReference type="GO" id="GO:0003677">
    <property type="term" value="F:DNA binding"/>
    <property type="evidence" value="ECO:0007669"/>
    <property type="project" value="UniProtKB-KW"/>
</dbReference>
<dbReference type="Gene3D" id="1.10.10.10">
    <property type="entry name" value="Winged helix-like DNA-binding domain superfamily/Winged helix DNA-binding domain"/>
    <property type="match status" value="1"/>
</dbReference>
<dbReference type="InterPro" id="IPR050536">
    <property type="entry name" value="DtxR_MntR_Metal-Reg"/>
</dbReference>
<dbReference type="PANTHER" id="PTHR33238:SF11">
    <property type="entry name" value="TRANSCRIPTIONAL REGULATOR MNTR"/>
    <property type="match status" value="1"/>
</dbReference>
<keyword evidence="10" id="KW-0464">Manganese</keyword>
<dbReference type="PROSITE" id="PS50944">
    <property type="entry name" value="HTH_DTXR"/>
    <property type="match status" value="1"/>
</dbReference>
<dbReference type="InterPro" id="IPR036421">
    <property type="entry name" value="Fe_dep_repressor_sf"/>
</dbReference>